<proteinExistence type="predicted"/>
<accession>A0ACA9MFQ8</accession>
<name>A0ACA9MFQ8_9GLOM</name>
<comment type="caution">
    <text evidence="1">The sequence shown here is derived from an EMBL/GenBank/DDBJ whole genome shotgun (WGS) entry which is preliminary data.</text>
</comment>
<evidence type="ECO:0000313" key="2">
    <source>
        <dbReference type="Proteomes" id="UP000789525"/>
    </source>
</evidence>
<keyword evidence="2" id="KW-1185">Reference proteome</keyword>
<organism evidence="1 2">
    <name type="scientific">Acaulospora colombiana</name>
    <dbReference type="NCBI Taxonomy" id="27376"/>
    <lineage>
        <taxon>Eukaryota</taxon>
        <taxon>Fungi</taxon>
        <taxon>Fungi incertae sedis</taxon>
        <taxon>Mucoromycota</taxon>
        <taxon>Glomeromycotina</taxon>
        <taxon>Glomeromycetes</taxon>
        <taxon>Diversisporales</taxon>
        <taxon>Acaulosporaceae</taxon>
        <taxon>Acaulospora</taxon>
    </lineage>
</organism>
<feature type="non-terminal residue" evidence="1">
    <location>
        <position position="407"/>
    </location>
</feature>
<dbReference type="Proteomes" id="UP000789525">
    <property type="component" value="Unassembled WGS sequence"/>
</dbReference>
<sequence>MARFLVDDVLREIFLHVASPNPFTSAYTIDGLHDLYPCLFVNRAWCAIAMPILWSQPFHFLKDKPEAGAAVINMYLRFLDDKEAEHLLSQGIDVSLMSNFSMHGTRFQQSYSDDSDSDYEGDHPTYSMDVCEYRRPPMFNYPGFLRSLWYESMVQAVESWCSELSEIMNPSPPEDEDVDMMEEPEDTLIDNAEVFLMRSILRTCLSRGSRLYGLFLNPDRLDKLNDEMYEMLLVDDEFRDLVSPVKSLEINGMIRKDKVYVMLGQRCHKLESLHIHSLWARHPEERHIDNFGDAIASLISSQYSLLYFTLSNCKAYTRAILIPLKYQSSSLRYVRFEQVDFLGCGPWDSVAGCKRIEFLEVYECTNLEQEMVAPVIKAKFGKDFEARYVSSYQCQEFRDWVDKISGG</sequence>
<gene>
    <name evidence="1" type="ORF">ACOLOM_LOCUS6070</name>
</gene>
<evidence type="ECO:0000313" key="1">
    <source>
        <dbReference type="EMBL" id="CAG8583913.1"/>
    </source>
</evidence>
<protein>
    <submittedName>
        <fullName evidence="1">13244_t:CDS:1</fullName>
    </submittedName>
</protein>
<dbReference type="EMBL" id="CAJVPT010012000">
    <property type="protein sequence ID" value="CAG8583913.1"/>
    <property type="molecule type" value="Genomic_DNA"/>
</dbReference>
<reference evidence="1" key="1">
    <citation type="submission" date="2021-06" db="EMBL/GenBank/DDBJ databases">
        <authorList>
            <person name="Kallberg Y."/>
            <person name="Tangrot J."/>
            <person name="Rosling A."/>
        </authorList>
    </citation>
    <scope>NUCLEOTIDE SEQUENCE</scope>
    <source>
        <strain evidence="1">CL356</strain>
    </source>
</reference>